<organism evidence="1 2">
    <name type="scientific">Microbacterium kribbense</name>
    <dbReference type="NCBI Taxonomy" id="433645"/>
    <lineage>
        <taxon>Bacteria</taxon>
        <taxon>Bacillati</taxon>
        <taxon>Actinomycetota</taxon>
        <taxon>Actinomycetes</taxon>
        <taxon>Micrococcales</taxon>
        <taxon>Microbacteriaceae</taxon>
        <taxon>Microbacterium</taxon>
    </lineage>
</organism>
<dbReference type="EMBL" id="BAABAF010000006">
    <property type="protein sequence ID" value="GAA3765093.1"/>
    <property type="molecule type" value="Genomic_DNA"/>
</dbReference>
<dbReference type="SUPFAM" id="SSF50630">
    <property type="entry name" value="Acid proteases"/>
    <property type="match status" value="1"/>
</dbReference>
<evidence type="ECO:0000313" key="2">
    <source>
        <dbReference type="Proteomes" id="UP001500540"/>
    </source>
</evidence>
<keyword evidence="2" id="KW-1185">Reference proteome</keyword>
<reference evidence="2" key="1">
    <citation type="journal article" date="2019" name="Int. J. Syst. Evol. Microbiol.">
        <title>The Global Catalogue of Microorganisms (GCM) 10K type strain sequencing project: providing services to taxonomists for standard genome sequencing and annotation.</title>
        <authorList>
            <consortium name="The Broad Institute Genomics Platform"/>
            <consortium name="The Broad Institute Genome Sequencing Center for Infectious Disease"/>
            <person name="Wu L."/>
            <person name="Ma J."/>
        </authorList>
    </citation>
    <scope>NUCLEOTIDE SEQUENCE [LARGE SCALE GENOMIC DNA]</scope>
    <source>
        <strain evidence="2">JCM 16950</strain>
    </source>
</reference>
<accession>A0ABP7GJT1</accession>
<dbReference type="Proteomes" id="UP001500540">
    <property type="component" value="Unassembled WGS sequence"/>
</dbReference>
<proteinExistence type="predicted"/>
<sequence length="264" mass="27499">MTELPMQVRADDEPGTALCFVTATVDGIAEEFLLDTGGSRSRVRASGRTAGWLIEDDDRSGRGVHGPAGRVLRARVPAIAFGPITVRDVVVDVSTDDAHGESALLGLDVLHGHRLDMLPASGVCRIDADEPVDAVWPLVTSSRHHPMLDVAWDEASARAVWDTGASITIVDTGFAAAHPGLFVPLGESSGTDAHGSTADTPLVTMAACRIGGRVFAPSPAATAPIAGLARPGDPAFELIVGYPIIAQANWATDLRAGAWGFLPD</sequence>
<comment type="caution">
    <text evidence="1">The sequence shown here is derived from an EMBL/GenBank/DDBJ whole genome shotgun (WGS) entry which is preliminary data.</text>
</comment>
<dbReference type="Pfam" id="PF13650">
    <property type="entry name" value="Asp_protease_2"/>
    <property type="match status" value="1"/>
</dbReference>
<gene>
    <name evidence="1" type="ORF">GCM10022240_16620</name>
</gene>
<protein>
    <recommendedName>
        <fullName evidence="3">Peptidase A2 domain-containing protein</fullName>
    </recommendedName>
</protein>
<evidence type="ECO:0008006" key="3">
    <source>
        <dbReference type="Google" id="ProtNLM"/>
    </source>
</evidence>
<name>A0ABP7GJT1_9MICO</name>
<dbReference type="RefSeq" id="WP_344782480.1">
    <property type="nucleotide sequence ID" value="NZ_BAABAF010000006.1"/>
</dbReference>
<dbReference type="Gene3D" id="2.40.70.10">
    <property type="entry name" value="Acid Proteases"/>
    <property type="match status" value="2"/>
</dbReference>
<dbReference type="InterPro" id="IPR021109">
    <property type="entry name" value="Peptidase_aspartic_dom_sf"/>
</dbReference>
<evidence type="ECO:0000313" key="1">
    <source>
        <dbReference type="EMBL" id="GAA3765093.1"/>
    </source>
</evidence>